<evidence type="ECO:0000313" key="3">
    <source>
        <dbReference type="Proteomes" id="UP000242972"/>
    </source>
</evidence>
<keyword evidence="1" id="KW-0812">Transmembrane</keyword>
<evidence type="ECO:0000256" key="1">
    <source>
        <dbReference type="SAM" id="Phobius"/>
    </source>
</evidence>
<feature type="transmembrane region" description="Helical" evidence="1">
    <location>
        <begin position="231"/>
        <end position="248"/>
    </location>
</feature>
<dbReference type="EMBL" id="PXYW01000012">
    <property type="protein sequence ID" value="PSR34134.1"/>
    <property type="molecule type" value="Genomic_DNA"/>
</dbReference>
<gene>
    <name evidence="2" type="ORF">C7B46_06980</name>
</gene>
<feature type="transmembrane region" description="Helical" evidence="1">
    <location>
        <begin position="389"/>
        <end position="410"/>
    </location>
</feature>
<feature type="transmembrane region" description="Helical" evidence="1">
    <location>
        <begin position="151"/>
        <end position="171"/>
    </location>
</feature>
<feature type="transmembrane region" description="Helical" evidence="1">
    <location>
        <begin position="448"/>
        <end position="468"/>
    </location>
</feature>
<feature type="transmembrane region" description="Helical" evidence="1">
    <location>
        <begin position="9"/>
        <end position="29"/>
    </location>
</feature>
<feature type="transmembrane region" description="Helical" evidence="1">
    <location>
        <begin position="279"/>
        <end position="299"/>
    </location>
</feature>
<feature type="transmembrane region" description="Helical" evidence="1">
    <location>
        <begin position="422"/>
        <end position="441"/>
    </location>
</feature>
<dbReference type="Proteomes" id="UP000242972">
    <property type="component" value="Unassembled WGS sequence"/>
</dbReference>
<feature type="transmembrane region" description="Helical" evidence="1">
    <location>
        <begin position="183"/>
        <end position="201"/>
    </location>
</feature>
<protein>
    <recommendedName>
        <fullName evidence="4">Glycosyltransferase RgtA/B/C/D-like domain-containing protein</fullName>
    </recommendedName>
</protein>
<feature type="transmembrane region" description="Helical" evidence="1">
    <location>
        <begin position="488"/>
        <end position="507"/>
    </location>
</feature>
<feature type="transmembrane region" description="Helical" evidence="1">
    <location>
        <begin position="207"/>
        <end position="224"/>
    </location>
</feature>
<keyword evidence="1" id="KW-0472">Membrane</keyword>
<keyword evidence="1" id="KW-1133">Transmembrane helix</keyword>
<feature type="transmembrane region" description="Helical" evidence="1">
    <location>
        <begin position="254"/>
        <end position="272"/>
    </location>
</feature>
<accession>A0A2T2XI20</accession>
<organism evidence="2 3">
    <name type="scientific">Sulfobacillus benefaciens</name>
    <dbReference type="NCBI Taxonomy" id="453960"/>
    <lineage>
        <taxon>Bacteria</taxon>
        <taxon>Bacillati</taxon>
        <taxon>Bacillota</taxon>
        <taxon>Clostridia</taxon>
        <taxon>Eubacteriales</taxon>
        <taxon>Clostridiales Family XVII. Incertae Sedis</taxon>
        <taxon>Sulfobacillus</taxon>
    </lineage>
</organism>
<feature type="transmembrane region" description="Helical" evidence="1">
    <location>
        <begin position="362"/>
        <end position="382"/>
    </location>
</feature>
<dbReference type="AlphaFoldDB" id="A0A2T2XI20"/>
<name>A0A2T2XI20_9FIRM</name>
<evidence type="ECO:0008006" key="4">
    <source>
        <dbReference type="Google" id="ProtNLM"/>
    </source>
</evidence>
<evidence type="ECO:0000313" key="2">
    <source>
        <dbReference type="EMBL" id="PSR34134.1"/>
    </source>
</evidence>
<sequence>MAISWRERFTIFLLFFALGAVWMGVMPLWQGPDEPAHFSYVQYMEYHPLPPAQVVVAAGKSPWQFSPSAAELASINDTERNVILSNPEVPLAITPRDRQQALSNVARISRNPGANSAGSQNYVAIYPPLYYQPIAWLLRVLHVTDVTAQAYGARLVTAIWLGIAGIVWDIVMSFAVRLARVRIGLTLGFALLVPTFQMLGGVISNDMAADTASLAIFAATLWALKRPARLASGWVAVGYGVLAGLSIWTKEEAYIVLLVAIPFVIYQLWASLPEIYQRVMWLLKASIPAALIAGPWLLLTWARYHSLLPPLTYQGLGSDPRNLSWLIHSELLNGSFERNLMVVQTTFGIDFPWWAPWHNAMGIYNALMGMWVVLIGSGLVVGRFRQDRWLSLTLIAVGVFILWVVEWQYTQATGASFLQGRYFFFLLGPVSWIGVQGLLRAPGWVRSLLVLIGFGLTVAVLNHTLWRYYHASLFSFLLGKVVMFTPNWVYSVSRLALVILIGSAFWLGTQMLKTQITETDSQ</sequence>
<comment type="caution">
    <text evidence="2">The sequence shown here is derived from an EMBL/GenBank/DDBJ whole genome shotgun (WGS) entry which is preliminary data.</text>
</comment>
<proteinExistence type="predicted"/>
<reference evidence="2 3" key="1">
    <citation type="journal article" date="2014" name="BMC Genomics">
        <title>Comparison of environmental and isolate Sulfobacillus genomes reveals diverse carbon, sulfur, nitrogen, and hydrogen metabolisms.</title>
        <authorList>
            <person name="Justice N.B."/>
            <person name="Norman A."/>
            <person name="Brown C.T."/>
            <person name="Singh A."/>
            <person name="Thomas B.C."/>
            <person name="Banfield J.F."/>
        </authorList>
    </citation>
    <scope>NUCLEOTIDE SEQUENCE [LARGE SCALE GENOMIC DNA]</scope>
    <source>
        <strain evidence="2">AMDSBA4</strain>
    </source>
</reference>